<feature type="chain" id="PRO_5047146772" evidence="2">
    <location>
        <begin position="28"/>
        <end position="1396"/>
    </location>
</feature>
<reference evidence="5" key="1">
    <citation type="journal article" date="2019" name="Int. J. Syst. Evol. Microbiol.">
        <title>The Global Catalogue of Microorganisms (GCM) 10K type strain sequencing project: providing services to taxonomists for standard genome sequencing and annotation.</title>
        <authorList>
            <consortium name="The Broad Institute Genomics Platform"/>
            <consortium name="The Broad Institute Genome Sequencing Center for Infectious Disease"/>
            <person name="Wu L."/>
            <person name="Ma J."/>
        </authorList>
    </citation>
    <scope>NUCLEOTIDE SEQUENCE [LARGE SCALE GENOMIC DNA]</scope>
    <source>
        <strain evidence="5">CGMCC 1.16619</strain>
    </source>
</reference>
<evidence type="ECO:0000256" key="1">
    <source>
        <dbReference type="SAM" id="MobiDB-lite"/>
    </source>
</evidence>
<dbReference type="Pfam" id="PF05593">
    <property type="entry name" value="RHS_repeat"/>
    <property type="match status" value="2"/>
</dbReference>
<comment type="caution">
    <text evidence="4">The sequence shown here is derived from an EMBL/GenBank/DDBJ whole genome shotgun (WGS) entry which is preliminary data.</text>
</comment>
<evidence type="ECO:0000313" key="5">
    <source>
        <dbReference type="Proteomes" id="UP001596114"/>
    </source>
</evidence>
<proteinExistence type="predicted"/>
<feature type="domain" description="Fibronectin type-III" evidence="3">
    <location>
        <begin position="988"/>
        <end position="1075"/>
    </location>
</feature>
<dbReference type="PROSITE" id="PS50853">
    <property type="entry name" value="FN3"/>
    <property type="match status" value="3"/>
</dbReference>
<dbReference type="InterPro" id="IPR031325">
    <property type="entry name" value="RHS_repeat"/>
</dbReference>
<dbReference type="InterPro" id="IPR050617">
    <property type="entry name" value="E3_ligase_FN3/SPRY"/>
</dbReference>
<evidence type="ECO:0000256" key="2">
    <source>
        <dbReference type="SAM" id="SignalP"/>
    </source>
</evidence>
<dbReference type="InterPro" id="IPR003961">
    <property type="entry name" value="FN3_dom"/>
</dbReference>
<dbReference type="NCBIfam" id="TIGR01643">
    <property type="entry name" value="YD_repeat_2x"/>
    <property type="match status" value="3"/>
</dbReference>
<dbReference type="RefSeq" id="WP_377320615.1">
    <property type="nucleotide sequence ID" value="NZ_JBHSNF010000002.1"/>
</dbReference>
<dbReference type="InterPro" id="IPR013783">
    <property type="entry name" value="Ig-like_fold"/>
</dbReference>
<accession>A0ABW0QP18</accession>
<dbReference type="SUPFAM" id="SSF49265">
    <property type="entry name" value="Fibronectin type III"/>
    <property type="match status" value="3"/>
</dbReference>
<dbReference type="SMART" id="SM00060">
    <property type="entry name" value="FN3"/>
    <property type="match status" value="4"/>
</dbReference>
<feature type="region of interest" description="Disordered" evidence="1">
    <location>
        <begin position="95"/>
        <end position="118"/>
    </location>
</feature>
<feature type="region of interest" description="Disordered" evidence="1">
    <location>
        <begin position="30"/>
        <end position="54"/>
    </location>
</feature>
<gene>
    <name evidence="4" type="ORF">ACFPPA_13325</name>
</gene>
<feature type="domain" description="Fibronectin type-III" evidence="3">
    <location>
        <begin position="779"/>
        <end position="868"/>
    </location>
</feature>
<evidence type="ECO:0000313" key="4">
    <source>
        <dbReference type="EMBL" id="MFC5526716.1"/>
    </source>
</evidence>
<dbReference type="InterPro" id="IPR036116">
    <property type="entry name" value="FN3_sf"/>
</dbReference>
<dbReference type="Pfam" id="PF08329">
    <property type="entry name" value="ChitinaseA_N"/>
    <property type="match status" value="1"/>
</dbReference>
<dbReference type="PANTHER" id="PTHR24099">
    <property type="entry name" value="E3 UBIQUITIN-PROTEIN LIGASE TRIM36-RELATED"/>
    <property type="match status" value="1"/>
</dbReference>
<keyword evidence="5" id="KW-1185">Reference proteome</keyword>
<feature type="domain" description="Fibronectin type-III" evidence="3">
    <location>
        <begin position="1076"/>
        <end position="1165"/>
    </location>
</feature>
<organism evidence="4 5">
    <name type="scientific">Rhodanobacter ginsengisoli</name>
    <dbReference type="NCBI Taxonomy" id="418646"/>
    <lineage>
        <taxon>Bacteria</taxon>
        <taxon>Pseudomonadati</taxon>
        <taxon>Pseudomonadota</taxon>
        <taxon>Gammaproteobacteria</taxon>
        <taxon>Lysobacterales</taxon>
        <taxon>Rhodanobacteraceae</taxon>
        <taxon>Rhodanobacter</taxon>
    </lineage>
</organism>
<name>A0ABW0QP18_9GAMM</name>
<protein>
    <submittedName>
        <fullName evidence="4">Chitinase N-terminal domain-containing protein</fullName>
    </submittedName>
</protein>
<dbReference type="EMBL" id="JBHSNF010000002">
    <property type="protein sequence ID" value="MFC5526716.1"/>
    <property type="molecule type" value="Genomic_DNA"/>
</dbReference>
<dbReference type="PANTHER" id="PTHR24099:SF11">
    <property type="entry name" value="FIBRONECTIN TYPE III DOMAIN-CONTAINING 3BA-RELATED"/>
    <property type="match status" value="1"/>
</dbReference>
<dbReference type="Proteomes" id="UP001596114">
    <property type="component" value="Unassembled WGS sequence"/>
</dbReference>
<keyword evidence="2" id="KW-0732">Signal</keyword>
<evidence type="ECO:0000259" key="3">
    <source>
        <dbReference type="PROSITE" id="PS50853"/>
    </source>
</evidence>
<dbReference type="InterPro" id="IPR013540">
    <property type="entry name" value="ChitinaseA_N"/>
</dbReference>
<feature type="signal peptide" evidence="2">
    <location>
        <begin position="1"/>
        <end position="27"/>
    </location>
</feature>
<dbReference type="CDD" id="cd00063">
    <property type="entry name" value="FN3"/>
    <property type="match status" value="2"/>
</dbReference>
<sequence length="1396" mass="144512">MMHAKSRWCAVFLSAFLLTILSGAVSAQDQGAGQPAKQKNAPPPVPPHNLPTVTVNGTPYDSASHDVHGSGTVAPNAGPSHFIDLPPVEVFASANRSPAQDNDPSGCQNKTGKPIQISSGTKMETYPIFAMPGEMGLNYTLYYNTSTSPSHWTSNFDYWLDTACTTQVNNNGRCDQTIAHFPDGSVLTFSGGPTGTVYIEQFNNGQHVIDPVAVLTRNTTTGNYTLTDESATTEVFSSTGQIQSLTDASGIGWTFTYSAGSLVRVTHTDGQYMTFAAGPLTQSQQNGRNVLGQVLTVTDPAGNAYTFDYGSAYSPNASINDVASITFPGAPTTVISFKYNSYTTPPYTEQMIEADYNGVPYSYTSYVAASTSPYYEWANSTSLADGSELDSVAYAHDSAGNLAATITNPLGQVRVNTYDGTNGAGGAYNGQLSSVSSNAMSDCGATVNARTYDANGNLSQTVDNNGNVHTYTYAANGQLQTETEAYGTSLARTTDYTWDPNVQLNRLLSVTVEGWSRTTYTYNAQNRLASIVVTNLSGNGIANQTLTTTYNYTLYANGMVHTMSVAEPSPNNSDSVVYTYDAMGNITSLANGLGQATTYSNYNGLGEPQHIVGPNGDATDYVYDARGRVQTKTTYPNGTAAHWQYTYDGFGLLHTLTIPDNEVTTWNRDAEMRVTSITRNDKDGTSTETLGHDPNSDVTSDVVTRGSVVGLSQTMQYDALGRLYKKLGNHGQALTYGYDGNGNVISVTNATGHLVSYQYDALDRVTKTVESGGASPPMPSVAPTLTVPATSTNGSYTVSWNGVSGATTYLLQASVNGGSWANVQNTSATSLTTSGFSGGTYSYRVQACNATGCGPLSNEGSVTVTHVIGTIDGVSFDGSGNASVTGWACSTGLPQSIGVEVFAGGPSGGGGTRITTATANVASEPAVATACQSTGSAYRFSIALTSTMRSQYPGAAIYMYGDSPLSLGNLVLGQSGNFVVPVNEPAGAPSLSVPVSTNVSHYTVSWSAVTGATSYTLQEQVNGGGWTSAQSSAATSWNATGKSNGTYGYRVQACNSSGCSVWSSTGTITVAIPPIPASAPALSVPSVSYTGGYTVSWGGVSGATSYTLQEQVNGGGWSTVQATGAASWGTSGRGAATYGYRVQACNITGCGPWSGTGTVTVTAPTTAPGLSVPANNGTGAYAVSWSGVSGATSYTLQRQVNGGAWSTVQSSAATSWGASGQSNGSYGYRVQACDPVGCGPWSGVGTTVVTIPVPIAINGQSYYSSYMITSGGGSAQIGFEINGGSSWEVFTSTQSGSAVPVVTGNVPSGATTVQYTWTLIGLANGANLGGGAVTNYASSPTALSSNPFSEYSVAMGRNSTDVKGQTYHLTVTFYNAAGINVSSSTCTMTAVVGGSL</sequence>
<dbReference type="Gene3D" id="2.180.10.10">
    <property type="entry name" value="RHS repeat-associated core"/>
    <property type="match status" value="1"/>
</dbReference>
<dbReference type="Gene3D" id="2.60.40.10">
    <property type="entry name" value="Immunoglobulins"/>
    <property type="match status" value="4"/>
</dbReference>
<dbReference type="InterPro" id="IPR006530">
    <property type="entry name" value="YD"/>
</dbReference>